<dbReference type="HOGENOM" id="CLU_3313203_0_0_4"/>
<dbReference type="Proteomes" id="UP000004105">
    <property type="component" value="Unassembled WGS sequence"/>
</dbReference>
<comment type="caution">
    <text evidence="1">The sequence shown here is derived from an EMBL/GenBank/DDBJ whole genome shotgun (WGS) entry which is preliminary data.</text>
</comment>
<organism evidence="1 2">
    <name type="scientific">Neisseria bacilliformis ATCC BAA-1200</name>
    <dbReference type="NCBI Taxonomy" id="888742"/>
    <lineage>
        <taxon>Bacteria</taxon>
        <taxon>Pseudomonadati</taxon>
        <taxon>Pseudomonadota</taxon>
        <taxon>Betaproteobacteria</taxon>
        <taxon>Neisseriales</taxon>
        <taxon>Neisseriaceae</taxon>
        <taxon>Neisseria</taxon>
    </lineage>
</organism>
<gene>
    <name evidence="1" type="ORF">HMPREF9123_2784</name>
</gene>
<protein>
    <submittedName>
        <fullName evidence="1">Uncharacterized protein</fullName>
    </submittedName>
</protein>
<accession>F2BGC7</accession>
<keyword evidence="2" id="KW-1185">Reference proteome</keyword>
<name>F2BGC7_9NEIS</name>
<evidence type="ECO:0000313" key="1">
    <source>
        <dbReference type="EMBL" id="EGF06824.1"/>
    </source>
</evidence>
<dbReference type="EMBL" id="AFAY01000054">
    <property type="protein sequence ID" value="EGF06824.1"/>
    <property type="molecule type" value="Genomic_DNA"/>
</dbReference>
<proteinExistence type="predicted"/>
<dbReference type="AlphaFoldDB" id="F2BGC7"/>
<evidence type="ECO:0000313" key="2">
    <source>
        <dbReference type="Proteomes" id="UP000004105"/>
    </source>
</evidence>
<sequence>MRVRRYTRFGRLQKAPANRMAAAFGGWCAFTRDCVRPWL</sequence>
<reference evidence="1 2" key="1">
    <citation type="submission" date="2011-02" db="EMBL/GenBank/DDBJ databases">
        <authorList>
            <person name="Muzny D."/>
            <person name="Qin X."/>
            <person name="Deng J."/>
            <person name="Jiang H."/>
            <person name="Liu Y."/>
            <person name="Qu J."/>
            <person name="Song X.-Z."/>
            <person name="Zhang L."/>
            <person name="Thornton R."/>
            <person name="Coyle M."/>
            <person name="Francisco L."/>
            <person name="Jackson L."/>
            <person name="Javaid M."/>
            <person name="Korchina V."/>
            <person name="Kovar C."/>
            <person name="Mata R."/>
            <person name="Mathew T."/>
            <person name="Ngo R."/>
            <person name="Nguyen L."/>
            <person name="Nguyen N."/>
            <person name="Okwuonu G."/>
            <person name="Ongeri F."/>
            <person name="Pham C."/>
            <person name="Simmons D."/>
            <person name="Wilczek-Boney K."/>
            <person name="Hale W."/>
            <person name="Jakkamsetti A."/>
            <person name="Pham P."/>
            <person name="Ruth R."/>
            <person name="San Lucas F."/>
            <person name="Warren J."/>
            <person name="Zhang J."/>
            <person name="Zhao Z."/>
            <person name="Zhou C."/>
            <person name="Zhu D."/>
            <person name="Lee S."/>
            <person name="Bess C."/>
            <person name="Blankenburg K."/>
            <person name="Forbes L."/>
            <person name="Fu Q."/>
            <person name="Gubbala S."/>
            <person name="Hirani K."/>
            <person name="Jayaseelan J.C."/>
            <person name="Lara F."/>
            <person name="Munidasa M."/>
            <person name="Palculict T."/>
            <person name="Patil S."/>
            <person name="Pu L.-L."/>
            <person name="Saada N."/>
            <person name="Tang L."/>
            <person name="Weissenberger G."/>
            <person name="Zhu Y."/>
            <person name="Hemphill L."/>
            <person name="Shang Y."/>
            <person name="Youmans B."/>
            <person name="Ayvaz T."/>
            <person name="Ross M."/>
            <person name="Santibanez J."/>
            <person name="Aqrawi P."/>
            <person name="Gross S."/>
            <person name="Joshi V."/>
            <person name="Fowler G."/>
            <person name="Nazareth L."/>
            <person name="Reid J."/>
            <person name="Worley K."/>
            <person name="Petrosino J."/>
            <person name="Highlander S."/>
            <person name="Gibbs R."/>
        </authorList>
    </citation>
    <scope>NUCLEOTIDE SEQUENCE [LARGE SCALE GENOMIC DNA]</scope>
    <source>
        <strain evidence="1 2">ATCC BAA-1200</strain>
    </source>
</reference>